<proteinExistence type="predicted"/>
<dbReference type="AlphaFoldDB" id="A0A370DHV3"/>
<reference evidence="1 2" key="1">
    <citation type="journal article" date="2018" name="ISME J.">
        <title>Endosymbiont genomes yield clues of tubeworm success.</title>
        <authorList>
            <person name="Li Y."/>
            <person name="Liles M.R."/>
            <person name="Halanych K.M."/>
        </authorList>
    </citation>
    <scope>NUCLEOTIDE SEQUENCE [LARGE SCALE GENOMIC DNA]</scope>
    <source>
        <strain evidence="1">A1464</strain>
    </source>
</reference>
<sequence length="234" mass="27212">MNHPTRDDFKSYSDRFYTFIKSTQTLFINEEKIKIEWLSFLDEPVFIWIQNQEGFKSALKTLSRASIISTPDLDSHDAIYLSNVCSSVFQILLHGIDHQLTPKITKKSIQKAALKPTIQLIELLSNDLQMENLMDGIKLRQLLERLKDELTDEAPTSYPKENKGSLIDKEVITQLYDLLISNFNKASTTAIIHLCSLYGLNIEDRQIKRHLKDHRQYIDRLETYKRQTQGKVPL</sequence>
<name>A0A370DHV3_9GAMM</name>
<dbReference type="Proteomes" id="UP000254266">
    <property type="component" value="Unassembled WGS sequence"/>
</dbReference>
<comment type="caution">
    <text evidence="1">The sequence shown here is derived from an EMBL/GenBank/DDBJ whole genome shotgun (WGS) entry which is preliminary data.</text>
</comment>
<gene>
    <name evidence="1" type="ORF">DIZ80_03225</name>
</gene>
<dbReference type="EMBL" id="QFXC01000007">
    <property type="protein sequence ID" value="RDH84505.1"/>
    <property type="molecule type" value="Genomic_DNA"/>
</dbReference>
<organism evidence="1 2">
    <name type="scientific">endosymbiont of Galathealinum brachiosum</name>
    <dbReference type="NCBI Taxonomy" id="2200906"/>
    <lineage>
        <taxon>Bacteria</taxon>
        <taxon>Pseudomonadati</taxon>
        <taxon>Pseudomonadota</taxon>
        <taxon>Gammaproteobacteria</taxon>
        <taxon>sulfur-oxidizing symbionts</taxon>
    </lineage>
</organism>
<accession>A0A370DHV3</accession>
<evidence type="ECO:0000313" key="2">
    <source>
        <dbReference type="Proteomes" id="UP000254266"/>
    </source>
</evidence>
<protein>
    <submittedName>
        <fullName evidence="1">Uncharacterized protein</fullName>
    </submittedName>
</protein>
<keyword evidence="2" id="KW-1185">Reference proteome</keyword>
<evidence type="ECO:0000313" key="1">
    <source>
        <dbReference type="EMBL" id="RDH84505.1"/>
    </source>
</evidence>